<dbReference type="PANTHER" id="PTHR34606">
    <property type="entry name" value="BON DOMAIN-CONTAINING PROTEIN"/>
    <property type="match status" value="1"/>
</dbReference>
<dbReference type="Pfam" id="PF04972">
    <property type="entry name" value="BON"/>
    <property type="match status" value="3"/>
</dbReference>
<protein>
    <submittedName>
        <fullName evidence="3">Osmotically-inducible protein OsmY, contains BON domain</fullName>
    </submittedName>
</protein>
<feature type="domain" description="BON" evidence="2">
    <location>
        <begin position="185"/>
        <end position="253"/>
    </location>
</feature>
<dbReference type="SMART" id="SM00749">
    <property type="entry name" value="BON"/>
    <property type="match status" value="3"/>
</dbReference>
<reference evidence="3" key="1">
    <citation type="submission" date="2017-07" db="EMBL/GenBank/DDBJ databases">
        <title>The cable genome - Insights into the physiology and evolution of filamentous bacteria capable of sulfide oxidation via long distance electron transfer.</title>
        <authorList>
            <person name="Thorup C."/>
            <person name="Bjerg J.T."/>
            <person name="Schreiber L."/>
            <person name="Nielsen L.P."/>
            <person name="Kjeldsen K.U."/>
            <person name="Boesen T."/>
            <person name="Boggild A."/>
            <person name="Meysman F."/>
            <person name="Geelhoed J."/>
            <person name="Schramm A."/>
        </authorList>
    </citation>
    <scope>NUCLEOTIDE SEQUENCE [LARGE SCALE GENOMIC DNA]</scope>
    <source>
        <strain evidence="3">GS</strain>
    </source>
</reference>
<name>A0A521FYD9_9BACT</name>
<dbReference type="AlphaFoldDB" id="A0A521FYD9"/>
<evidence type="ECO:0000313" key="4">
    <source>
        <dbReference type="Proteomes" id="UP000316238"/>
    </source>
</evidence>
<evidence type="ECO:0000256" key="1">
    <source>
        <dbReference type="SAM" id="SignalP"/>
    </source>
</evidence>
<feature type="domain" description="BON" evidence="2">
    <location>
        <begin position="103"/>
        <end position="171"/>
    </location>
</feature>
<feature type="domain" description="BON" evidence="2">
    <location>
        <begin position="28"/>
        <end position="96"/>
    </location>
</feature>
<evidence type="ECO:0000313" key="3">
    <source>
        <dbReference type="EMBL" id="TAA73770.1"/>
    </source>
</evidence>
<evidence type="ECO:0000259" key="2">
    <source>
        <dbReference type="PROSITE" id="PS50914"/>
    </source>
</evidence>
<dbReference type="PANTHER" id="PTHR34606:SF15">
    <property type="entry name" value="BON DOMAIN-CONTAINING PROTEIN"/>
    <property type="match status" value="1"/>
</dbReference>
<dbReference type="InterPro" id="IPR014004">
    <property type="entry name" value="Transpt-assoc_nodulatn_dom_bac"/>
</dbReference>
<accession>A0A521FYD9</accession>
<dbReference type="Proteomes" id="UP000316238">
    <property type="component" value="Unassembled WGS sequence"/>
</dbReference>
<dbReference type="InterPro" id="IPR051686">
    <property type="entry name" value="Lipoprotein_DolP"/>
</dbReference>
<dbReference type="PROSITE" id="PS50914">
    <property type="entry name" value="BON"/>
    <property type="match status" value="3"/>
</dbReference>
<gene>
    <name evidence="3" type="ORF">CDV28_1615</name>
</gene>
<feature type="chain" id="PRO_5021860052" evidence="1">
    <location>
        <begin position="26"/>
        <end position="257"/>
    </location>
</feature>
<dbReference type="InterPro" id="IPR007055">
    <property type="entry name" value="BON_dom"/>
</dbReference>
<proteinExistence type="predicted"/>
<keyword evidence="1" id="KW-0732">Signal</keyword>
<comment type="caution">
    <text evidence="3">The sequence shown here is derived from an EMBL/GenBank/DDBJ whole genome shotgun (WGS) entry which is preliminary data.</text>
</comment>
<keyword evidence="4" id="KW-1185">Reference proteome</keyword>
<dbReference type="Gene3D" id="3.30.1340.30">
    <property type="match status" value="3"/>
</dbReference>
<sequence length="257" mass="28088">MKKMYLLTVATAAVVLVANGIPVVAAEMDDRIESSFKESFIYKKYLKDENIKISSREGAIILSGSVSDESDKLIAYNIAEALPDIKSVDNRIEITGNRPDEKSDIWISMKVKGALMYHRNVNSMKTEVSVKDGIVTLKGEAASQAQKELTAEYAKDIDGVKEVSNEMTIAAAPEPAPQTMTEKIDDASVTAQVRMALLTHNSTRYVNTKIVTKDGEVTLTGIAKNDAEKSLVTKLVTDIQGVVSVKNQMTVEEVKTK</sequence>
<dbReference type="EMBL" id="NQJD01000061">
    <property type="protein sequence ID" value="TAA73770.1"/>
    <property type="molecule type" value="Genomic_DNA"/>
</dbReference>
<organism evidence="3 4">
    <name type="scientific">Candidatus Electronema aureum</name>
    <dbReference type="NCBI Taxonomy" id="2005002"/>
    <lineage>
        <taxon>Bacteria</taxon>
        <taxon>Pseudomonadati</taxon>
        <taxon>Thermodesulfobacteriota</taxon>
        <taxon>Desulfobulbia</taxon>
        <taxon>Desulfobulbales</taxon>
        <taxon>Desulfobulbaceae</taxon>
        <taxon>Candidatus Electronema</taxon>
    </lineage>
</organism>
<feature type="signal peptide" evidence="1">
    <location>
        <begin position="1"/>
        <end position="25"/>
    </location>
</feature>